<proteinExistence type="predicted"/>
<feature type="transmembrane region" description="Helical" evidence="1">
    <location>
        <begin position="163"/>
        <end position="184"/>
    </location>
</feature>
<feature type="transmembrane region" description="Helical" evidence="1">
    <location>
        <begin position="16"/>
        <end position="37"/>
    </location>
</feature>
<dbReference type="AlphaFoldDB" id="A0A0P6XER9"/>
<feature type="transmembrane region" description="Helical" evidence="1">
    <location>
        <begin position="216"/>
        <end position="234"/>
    </location>
</feature>
<name>A0A0P6XER9_9CHLR</name>
<keyword evidence="1" id="KW-0812">Transmembrane</keyword>
<comment type="caution">
    <text evidence="2">The sequence shown here is derived from an EMBL/GenBank/DDBJ whole genome shotgun (WGS) entry which is preliminary data.</text>
</comment>
<evidence type="ECO:0000313" key="3">
    <source>
        <dbReference type="Proteomes" id="UP000050417"/>
    </source>
</evidence>
<feature type="transmembrane region" description="Helical" evidence="1">
    <location>
        <begin position="362"/>
        <end position="381"/>
    </location>
</feature>
<sequence>MLKKIRGRFSDQFSPLLFLCICAACFGILAPTLGFYWDDWAKTLVNILYGMQGYWDYYASDRPYSGWTHILLVTLFGNGRVTWQLINLALRWAGVTAMWWSLTRLWPRARFEISLAAALFAVYPVFTQQAAAVTFHQQIMQYALYFVSMGLMIEALRHPRRYWLFTIFSLLVQAVQLTVTEYFVGVELLRPLIIWFVLAEKEPQLLLRFKKSLRVYIPYLLFIAAYVYWRMFLFKLPNADPHQITMLQSLLQNPIAALPQWIETVLVDSMYVILGSWAPAVGMGISADIVPSGWFSWAVGALLAGLMGAYYYLTRSKALDGPDQNRWVLQAIPLGLVTILLGCMPAWVTGRSVLDDYHANRFALPAMFGAALLLVALIIWLTRTRWQAVLLTALLVGVSGSYQVRMLNEYRWIWSDQQDFFWQLYWRAPHLEPGTALFFQKEPFPNQGLFSTSSAVNLLYPQPEGWKKLAYWVYTLEPRYLGKLPEEASPNLNSTFRSLSFSGKLNDSIVLHNDPAYSNCWWVLDRRDQLHPYLPDILKDYIVVSDLSQIHVLIGEDRQPPPDLFGEEPTHEWCYYFEKAELAYHVQDWEGLAELGRDALAAGYAPDQTASNVPREWLSFIEAFARTGDMETASALSAASFNRDPEYQPMLCSVWNHLADDQLAGVKDTQAWSTLGCAQTDPQHHS</sequence>
<evidence type="ECO:0000313" key="2">
    <source>
        <dbReference type="EMBL" id="KPL78678.1"/>
    </source>
</evidence>
<dbReference type="EMBL" id="LGCL01000016">
    <property type="protein sequence ID" value="KPL78678.1"/>
    <property type="molecule type" value="Genomic_DNA"/>
</dbReference>
<gene>
    <name evidence="2" type="ORF">ADN00_05350</name>
</gene>
<dbReference type="STRING" id="1134406.ADN00_05350"/>
<feature type="transmembrane region" description="Helical" evidence="1">
    <location>
        <begin position="255"/>
        <end position="274"/>
    </location>
</feature>
<keyword evidence="1" id="KW-1133">Transmembrane helix</keyword>
<feature type="transmembrane region" description="Helical" evidence="1">
    <location>
        <begin position="113"/>
        <end position="133"/>
    </location>
</feature>
<keyword evidence="3" id="KW-1185">Reference proteome</keyword>
<evidence type="ECO:0008006" key="4">
    <source>
        <dbReference type="Google" id="ProtNLM"/>
    </source>
</evidence>
<dbReference type="RefSeq" id="WP_075061942.1">
    <property type="nucleotide sequence ID" value="NZ_LGCL01000016.1"/>
</dbReference>
<feature type="transmembrane region" description="Helical" evidence="1">
    <location>
        <begin position="294"/>
        <end position="313"/>
    </location>
</feature>
<keyword evidence="1" id="KW-0472">Membrane</keyword>
<dbReference type="OrthoDB" id="148359at2"/>
<protein>
    <recommendedName>
        <fullName evidence="4">Glycosyltransferase RgtA/B/C/D-like domain-containing protein</fullName>
    </recommendedName>
</protein>
<feature type="transmembrane region" description="Helical" evidence="1">
    <location>
        <begin position="388"/>
        <end position="404"/>
    </location>
</feature>
<reference evidence="2 3" key="1">
    <citation type="submission" date="2015-07" db="EMBL/GenBank/DDBJ databases">
        <title>Genome sequence of Ornatilinea apprima DSM 23815.</title>
        <authorList>
            <person name="Hemp J."/>
            <person name="Ward L.M."/>
            <person name="Pace L.A."/>
            <person name="Fischer W.W."/>
        </authorList>
    </citation>
    <scope>NUCLEOTIDE SEQUENCE [LARGE SCALE GENOMIC DNA]</scope>
    <source>
        <strain evidence="2 3">P3M-1</strain>
    </source>
</reference>
<organism evidence="2 3">
    <name type="scientific">Ornatilinea apprima</name>
    <dbReference type="NCBI Taxonomy" id="1134406"/>
    <lineage>
        <taxon>Bacteria</taxon>
        <taxon>Bacillati</taxon>
        <taxon>Chloroflexota</taxon>
        <taxon>Anaerolineae</taxon>
        <taxon>Anaerolineales</taxon>
        <taxon>Anaerolineaceae</taxon>
        <taxon>Ornatilinea</taxon>
    </lineage>
</organism>
<feature type="transmembrane region" description="Helical" evidence="1">
    <location>
        <begin position="325"/>
        <end position="350"/>
    </location>
</feature>
<dbReference type="Proteomes" id="UP000050417">
    <property type="component" value="Unassembled WGS sequence"/>
</dbReference>
<accession>A0A0P6XER9</accession>
<feature type="transmembrane region" description="Helical" evidence="1">
    <location>
        <begin position="139"/>
        <end position="156"/>
    </location>
</feature>
<evidence type="ECO:0000256" key="1">
    <source>
        <dbReference type="SAM" id="Phobius"/>
    </source>
</evidence>